<evidence type="ECO:0000259" key="1">
    <source>
        <dbReference type="Pfam" id="PF03756"/>
    </source>
</evidence>
<dbReference type="EMBL" id="JAWJZF010000237">
    <property type="protein sequence ID" value="MDX2291633.1"/>
    <property type="molecule type" value="Genomic_DNA"/>
</dbReference>
<organism evidence="2 3">
    <name type="scientific">Streptomyces roseolus</name>
    <dbReference type="NCBI Taxonomy" id="67358"/>
    <lineage>
        <taxon>Bacteria</taxon>
        <taxon>Bacillati</taxon>
        <taxon>Actinomycetota</taxon>
        <taxon>Actinomycetes</taxon>
        <taxon>Kitasatosporales</taxon>
        <taxon>Streptomycetaceae</taxon>
        <taxon>Streptomyces</taxon>
    </lineage>
</organism>
<protein>
    <submittedName>
        <fullName evidence="2">ScbA/BarX family gamma-butyrolactone biosynthesis protein</fullName>
    </submittedName>
</protein>
<comment type="caution">
    <text evidence="2">The sequence shown here is derived from an EMBL/GenBank/DDBJ whole genome shotgun (WGS) entry which is preliminary data.</text>
</comment>
<sequence length="327" mass="35742">MSLKSSDVTVTAQRPTLPPVEVHKAAADQVLLTGATRTGNNRFTVAALWPGDHPLYHPDPRGFGDPTFVVESVRQAAIHLSHRFHGIDHEGDRVMVMNRIEVDVAPPGLPHAGERALPVVMEVTSTRTENRSSRVDLTLEAEIHVEGVRHARASVRWVALPARQYAVLRRRNGAAGDAGSPLLGAPPARRLAPEEVGRRHARDVLLAASDGLPANSWLLTMDRSHPVFFDHESDHIQGMVLLEALLQAARVTRRRASETAGRRDANVSSPRFGVDYTRFGEFDRPVVVTAGRATGPEEGLVLTAVQDDRTLVRAVLADDEFQEALPC</sequence>
<reference evidence="2 3" key="1">
    <citation type="submission" date="2023-10" db="EMBL/GenBank/DDBJ databases">
        <authorList>
            <person name="Wang X.X."/>
        </authorList>
    </citation>
    <scope>NUCLEOTIDE SEQUENCE [LARGE SCALE GENOMIC DNA]</scope>
    <source>
        <strain evidence="2 3">NBRC 12816</strain>
    </source>
</reference>
<feature type="domain" description="A-factor biosynthesis hotdog" evidence="1">
    <location>
        <begin position="196"/>
        <end position="294"/>
    </location>
</feature>
<feature type="domain" description="A-factor biosynthesis hotdog" evidence="1">
    <location>
        <begin position="22"/>
        <end position="158"/>
    </location>
</feature>
<proteinExistence type="predicted"/>
<accession>A0ABU4K1K4</accession>
<evidence type="ECO:0000313" key="3">
    <source>
        <dbReference type="Proteomes" id="UP001278571"/>
    </source>
</evidence>
<dbReference type="NCBIfam" id="NF041195">
    <property type="entry name" value="ScbA_BarX_GamBu"/>
    <property type="match status" value="1"/>
</dbReference>
<evidence type="ECO:0000313" key="2">
    <source>
        <dbReference type="EMBL" id="MDX2291633.1"/>
    </source>
</evidence>
<dbReference type="Proteomes" id="UP001278571">
    <property type="component" value="Unassembled WGS sequence"/>
</dbReference>
<keyword evidence="3" id="KW-1185">Reference proteome</keyword>
<dbReference type="InterPro" id="IPR047757">
    <property type="entry name" value="AfsA-like"/>
</dbReference>
<dbReference type="Pfam" id="PF03756">
    <property type="entry name" value="AfsA"/>
    <property type="match status" value="2"/>
</dbReference>
<gene>
    <name evidence="2" type="ORF">R2363_05525</name>
</gene>
<dbReference type="InterPro" id="IPR005509">
    <property type="entry name" value="AfsA_hotdog_dom"/>
</dbReference>
<dbReference type="RefSeq" id="WP_319008177.1">
    <property type="nucleotide sequence ID" value="NZ_JAWJZF010000237.1"/>
</dbReference>
<name>A0ABU4K1K4_9ACTN</name>